<feature type="transmembrane region" description="Helical" evidence="2">
    <location>
        <begin position="415"/>
        <end position="436"/>
    </location>
</feature>
<feature type="region of interest" description="Disordered" evidence="1">
    <location>
        <begin position="482"/>
        <end position="502"/>
    </location>
</feature>
<evidence type="ECO:0000256" key="2">
    <source>
        <dbReference type="SAM" id="Phobius"/>
    </source>
</evidence>
<evidence type="ECO:0000256" key="1">
    <source>
        <dbReference type="SAM" id="MobiDB-lite"/>
    </source>
</evidence>
<feature type="transmembrane region" description="Helical" evidence="2">
    <location>
        <begin position="178"/>
        <end position="194"/>
    </location>
</feature>
<feature type="compositionally biased region" description="Polar residues" evidence="1">
    <location>
        <begin position="490"/>
        <end position="502"/>
    </location>
</feature>
<protein>
    <submittedName>
        <fullName evidence="3">Uncharacterized protein</fullName>
    </submittedName>
</protein>
<gene>
    <name evidence="3" type="ORF">TCIL3000_10_3240</name>
</gene>
<accession>G0UVZ7</accession>
<dbReference type="AlphaFoldDB" id="G0UVZ7"/>
<name>G0UVZ7_TRYCI</name>
<proteinExistence type="predicted"/>
<feature type="transmembrane region" description="Helical" evidence="2">
    <location>
        <begin position="16"/>
        <end position="38"/>
    </location>
</feature>
<keyword evidence="2" id="KW-0472">Membrane</keyword>
<keyword evidence="2" id="KW-0812">Transmembrane</keyword>
<feature type="transmembrane region" description="Helical" evidence="2">
    <location>
        <begin position="324"/>
        <end position="341"/>
    </location>
</feature>
<reference evidence="3" key="1">
    <citation type="journal article" date="2012" name="Proc. Natl. Acad. Sci. U.S.A.">
        <title>Antigenic diversity is generated by distinct evolutionary mechanisms in African trypanosome species.</title>
        <authorList>
            <person name="Jackson A.P."/>
            <person name="Berry A."/>
            <person name="Aslett M."/>
            <person name="Allison H.C."/>
            <person name="Burton P."/>
            <person name="Vavrova-Anderson J."/>
            <person name="Brown R."/>
            <person name="Browne H."/>
            <person name="Corton N."/>
            <person name="Hauser H."/>
            <person name="Gamble J."/>
            <person name="Gilderthorp R."/>
            <person name="Marcello L."/>
            <person name="McQuillan J."/>
            <person name="Otto T.D."/>
            <person name="Quail M.A."/>
            <person name="Sanders M.J."/>
            <person name="van Tonder A."/>
            <person name="Ginger M.L."/>
            <person name="Field M.C."/>
            <person name="Barry J.D."/>
            <person name="Hertz-Fowler C."/>
            <person name="Berriman M."/>
        </authorList>
    </citation>
    <scope>NUCLEOTIDE SEQUENCE</scope>
    <source>
        <strain evidence="3">IL3000</strain>
    </source>
</reference>
<keyword evidence="2" id="KW-1133">Transmembrane helix</keyword>
<feature type="transmembrane region" description="Helical" evidence="2">
    <location>
        <begin position="456"/>
        <end position="477"/>
    </location>
</feature>
<dbReference type="EMBL" id="HE575323">
    <property type="protein sequence ID" value="CCC93563.1"/>
    <property type="molecule type" value="Genomic_DNA"/>
</dbReference>
<dbReference type="VEuPathDB" id="TriTrypDB:TcIL3000_10_3240"/>
<organism evidence="3">
    <name type="scientific">Trypanosoma congolense (strain IL3000)</name>
    <dbReference type="NCBI Taxonomy" id="1068625"/>
    <lineage>
        <taxon>Eukaryota</taxon>
        <taxon>Discoba</taxon>
        <taxon>Euglenozoa</taxon>
        <taxon>Kinetoplastea</taxon>
        <taxon>Metakinetoplastina</taxon>
        <taxon>Trypanosomatida</taxon>
        <taxon>Trypanosomatidae</taxon>
        <taxon>Trypanosoma</taxon>
        <taxon>Nannomonas</taxon>
    </lineage>
</organism>
<feature type="transmembrane region" description="Helical" evidence="2">
    <location>
        <begin position="353"/>
        <end position="376"/>
    </location>
</feature>
<evidence type="ECO:0000313" key="3">
    <source>
        <dbReference type="EMBL" id="CCC93563.1"/>
    </source>
</evidence>
<sequence>MTRSDGVATFDSHSSFLSVPTLSLDVGIIICCLIAIACKMKVYAYELSCAYKCSHPREWDCGDVCLANGRLPLSATSPKHIARPSMGVGGVGPCGGDAVSDAANARIGCVGELTTSAGCSGGYIADTAEANMAHGVCVNIIHVHVLGVPMRVSAVIGIANYLSLVSNCLTCYFRPSQVLYAFLMSFCDIMFYVIEERRARDIIRFKRAMCQNTAAGGFDAYPSDGASKNYGMWKDSAALEPRVVTTNDSYSSTVSRTYANHCKTAANICSDVHIGINDKMLGASGDKATKWRLRLPRFATWVAGCSPRLRLLHHWGLPDPYERWCFLPLLHIFSVLALLVMERYQMFFPLGAAGGYTASCITLYVLGYGVSALLLARSSFRAGGLFRFPSLLSAEACTEVLVGFFSLPTAPRESWVFLCFALQQLFSASCTVLYVMMLLEGSEAFYSTHVDLMRWYVTPCGQILMDFLRICAFWLLVTPGNGDRHKQGGTPRNQPDYNSHLL</sequence>